<dbReference type="HOGENOM" id="CLU_1161581_0_0_1"/>
<name>A0A061H8Y3_9BASI</name>
<reference evidence="1 2" key="1">
    <citation type="journal article" date="2013" name="Plant Cell">
        <title>The transition from a phytopathogenic smut ancestor to an anamorphic biocontrol agent deciphered by comparative whole-genome analysis.</title>
        <authorList>
            <person name="Lefebvre F."/>
            <person name="Joly D.L."/>
            <person name="Labbe C."/>
            <person name="Teichmann B."/>
            <person name="Linning R."/>
            <person name="Belzile F."/>
            <person name="Bakkeren G."/>
            <person name="Belanger R.R."/>
        </authorList>
    </citation>
    <scope>NUCLEOTIDE SEQUENCE [LARGE SCALE GENOMIC DNA]</scope>
    <source>
        <strain evidence="1 2">PF-1</strain>
    </source>
</reference>
<accession>A0A061H8Y3</accession>
<evidence type="ECO:0000313" key="2">
    <source>
        <dbReference type="Proteomes" id="UP000053664"/>
    </source>
</evidence>
<proteinExistence type="predicted"/>
<gene>
    <name evidence="1" type="ORF">PFL1_05305</name>
</gene>
<organism evidence="1 2">
    <name type="scientific">Pseudozyma flocculosa PF-1</name>
    <dbReference type="NCBI Taxonomy" id="1277687"/>
    <lineage>
        <taxon>Eukaryota</taxon>
        <taxon>Fungi</taxon>
        <taxon>Dikarya</taxon>
        <taxon>Basidiomycota</taxon>
        <taxon>Ustilaginomycotina</taxon>
        <taxon>Ustilaginomycetes</taxon>
        <taxon>Ustilaginales</taxon>
        <taxon>Ustilaginaceae</taxon>
        <taxon>Pseudozyma</taxon>
    </lineage>
</organism>
<dbReference type="EMBL" id="KE361641">
    <property type="protein sequence ID" value="EPQ27021.1"/>
    <property type="molecule type" value="Genomic_DNA"/>
</dbReference>
<dbReference type="KEGG" id="pfp:PFL1_05305"/>
<dbReference type="RefSeq" id="XP_007881029.1">
    <property type="nucleotide sequence ID" value="XM_007882838.1"/>
</dbReference>
<sequence length="239" mass="26774">MASTAYTKLSNDGKSIRLSSQAYITTENYQDVGLRVRHDDSSRYILEAVWQYPDGAESTFAFLSGVVVDYNPDRLDDGFREGVPSLCMTGETLCIGVPDDIMGHIVMNLRLAVLNKYPACDLVDQSKKHNGFSWLTADAECINGFTLRKSNGSIRRIKYHCTWQEEIRSSLVCDIAAIVRVHQDAAGSWSELDFNISCVHVWDLTTTSAPLTLNLIQQSPTRKEASKALLEKIKPHRRS</sequence>
<evidence type="ECO:0000313" key="1">
    <source>
        <dbReference type="EMBL" id="EPQ27021.1"/>
    </source>
</evidence>
<protein>
    <submittedName>
        <fullName evidence="1">Uncharacterized protein</fullName>
    </submittedName>
</protein>
<dbReference type="Proteomes" id="UP000053664">
    <property type="component" value="Unassembled WGS sequence"/>
</dbReference>
<dbReference type="AlphaFoldDB" id="A0A061H8Y3"/>
<dbReference type="GeneID" id="19319399"/>